<dbReference type="GO" id="GO:0008270">
    <property type="term" value="F:zinc ion binding"/>
    <property type="evidence" value="ECO:0007669"/>
    <property type="project" value="InterPro"/>
</dbReference>
<reference evidence="5" key="2">
    <citation type="submission" date="2013-04" db="EMBL/GenBank/DDBJ databases">
        <title>Genomic mechanisms accounting for the adaptation to parasitism in nematode-trapping fungi.</title>
        <authorList>
            <person name="Ahren D.G."/>
        </authorList>
    </citation>
    <scope>NUCLEOTIDE SEQUENCE [LARGE SCALE GENOMIC DNA]</scope>
    <source>
        <strain evidence="5">CBS 200.50</strain>
    </source>
</reference>
<dbReference type="InterPro" id="IPR050987">
    <property type="entry name" value="AtrR-like"/>
</dbReference>
<dbReference type="OMA" id="LAFNMCQ"/>
<dbReference type="Proteomes" id="UP000015100">
    <property type="component" value="Unassembled WGS sequence"/>
</dbReference>
<dbReference type="GO" id="GO:0003700">
    <property type="term" value="F:DNA-binding transcription factor activity"/>
    <property type="evidence" value="ECO:0007669"/>
    <property type="project" value="InterPro"/>
</dbReference>
<sequence length="670" mass="74804">MTRSLIVFHDSQRSIEEINSRLISIEQLVKNLSINDPLHMTDYRKSRTEVEASSKENVSPFRMSNSNSSPSDGVTTSAQTPAPASFEGDSSFATQTVLAGELVGISASQSQQSIEILDALSSLKDLMNTSSVDGLSTGFDDIWFEADEKPKSLPPMELLPAQFVITLLRKLREYPSVHYLAYAMRDQMALEKICQAVYFPTEPVTLGQLTSMHGLLLFLIQEYASLNDPILNGWDAGTFIRLCEKNLHIGCQSYEVLAVPDIDNIKALLLGVVFAQLASKPLLSWTLCSAAARHVHTLGYHRERSFKGDTPELADEKRHLFWSLYGVDKNLSLNLGRASNFQDYDIDTEYFSVSTNEAVAPWDRASVTFIYLSKLQGMVYDQLYSATALKKSQAERHQIIADLDAQLVPWLEEWREVQRLITAPEDCRPIYYPEYFDLFFGPTDIIYYSVQCTLHRAASMGEGTRNTEITAACFEAATTGLHCHLKFLPIFRNKAGLNQMDTYVSWILMYTSFTPLIVVFLHCIASNSLSDVKLLQDFLDSIEPIADVSKDSRRLYEVTKVFCRVAKALVDSHHQHAAGAVLGTYSHQSNTLLLPQDHNILNLGGEGIGRAEGVSTYGQLPDIFMQDFEGEEGAGWSEGDVEAMSTFFGNWMGSSGPIVDMLNLDFSSCF</sequence>
<evidence type="ECO:0000313" key="5">
    <source>
        <dbReference type="Proteomes" id="UP000015100"/>
    </source>
</evidence>
<feature type="compositionally biased region" description="Basic and acidic residues" evidence="2">
    <location>
        <begin position="45"/>
        <end position="54"/>
    </location>
</feature>
<feature type="domain" description="Xylanolytic transcriptional activator regulatory" evidence="3">
    <location>
        <begin position="284"/>
        <end position="357"/>
    </location>
</feature>
<reference evidence="4 5" key="1">
    <citation type="journal article" date="2013" name="PLoS Genet.">
        <title>Genomic mechanisms accounting for the adaptation to parasitism in nematode-trapping fungi.</title>
        <authorList>
            <person name="Meerupati T."/>
            <person name="Andersson K.M."/>
            <person name="Friman E."/>
            <person name="Kumar D."/>
            <person name="Tunlid A."/>
            <person name="Ahren D."/>
        </authorList>
    </citation>
    <scope>NUCLEOTIDE SEQUENCE [LARGE SCALE GENOMIC DNA]</scope>
    <source>
        <strain evidence="4 5">CBS 200.50</strain>
    </source>
</reference>
<dbReference type="HOGENOM" id="CLU_009377_3_2_1"/>
<evidence type="ECO:0000256" key="1">
    <source>
        <dbReference type="ARBA" id="ARBA00023242"/>
    </source>
</evidence>
<dbReference type="GO" id="GO:0003677">
    <property type="term" value="F:DNA binding"/>
    <property type="evidence" value="ECO:0007669"/>
    <property type="project" value="InterPro"/>
</dbReference>
<dbReference type="eggNOG" id="ENOG502QW0G">
    <property type="taxonomic scope" value="Eukaryota"/>
</dbReference>
<keyword evidence="5" id="KW-1185">Reference proteome</keyword>
<keyword evidence="1" id="KW-0539">Nucleus</keyword>
<name>S8ARZ9_DACHA</name>
<dbReference type="InterPro" id="IPR007219">
    <property type="entry name" value="XnlR_reg_dom"/>
</dbReference>
<dbReference type="Pfam" id="PF04082">
    <property type="entry name" value="Fungal_trans"/>
    <property type="match status" value="1"/>
</dbReference>
<gene>
    <name evidence="4" type="ORF">H072_2215</name>
</gene>
<accession>S8ARZ9</accession>
<feature type="region of interest" description="Disordered" evidence="2">
    <location>
        <begin position="45"/>
        <end position="86"/>
    </location>
</feature>
<protein>
    <recommendedName>
        <fullName evidence="3">Xylanolytic transcriptional activator regulatory domain-containing protein</fullName>
    </recommendedName>
</protein>
<dbReference type="OrthoDB" id="103819at2759"/>
<dbReference type="AlphaFoldDB" id="S8ARZ9"/>
<comment type="caution">
    <text evidence="4">The sequence shown here is derived from an EMBL/GenBank/DDBJ whole genome shotgun (WGS) entry which is preliminary data.</text>
</comment>
<dbReference type="PANTHER" id="PTHR46910:SF5">
    <property type="entry name" value="ZN(II)2CYS6 TRANSCRIPTION FACTOR (EUROFUNG)"/>
    <property type="match status" value="1"/>
</dbReference>
<dbReference type="PANTHER" id="PTHR46910">
    <property type="entry name" value="TRANSCRIPTION FACTOR PDR1"/>
    <property type="match status" value="1"/>
</dbReference>
<dbReference type="GO" id="GO:0006351">
    <property type="term" value="P:DNA-templated transcription"/>
    <property type="evidence" value="ECO:0007669"/>
    <property type="project" value="InterPro"/>
</dbReference>
<evidence type="ECO:0000259" key="3">
    <source>
        <dbReference type="SMART" id="SM00906"/>
    </source>
</evidence>
<dbReference type="CDD" id="cd12148">
    <property type="entry name" value="fungal_TF_MHR"/>
    <property type="match status" value="1"/>
</dbReference>
<feature type="compositionally biased region" description="Polar residues" evidence="2">
    <location>
        <begin position="62"/>
        <end position="82"/>
    </location>
</feature>
<evidence type="ECO:0000313" key="4">
    <source>
        <dbReference type="EMBL" id="EPS43776.1"/>
    </source>
</evidence>
<proteinExistence type="predicted"/>
<dbReference type="EMBL" id="AQGS01000065">
    <property type="protein sequence ID" value="EPS43776.1"/>
    <property type="molecule type" value="Genomic_DNA"/>
</dbReference>
<evidence type="ECO:0000256" key="2">
    <source>
        <dbReference type="SAM" id="MobiDB-lite"/>
    </source>
</evidence>
<dbReference type="STRING" id="1284197.S8ARZ9"/>
<dbReference type="SMART" id="SM00906">
    <property type="entry name" value="Fungal_trans"/>
    <property type="match status" value="1"/>
</dbReference>
<organism evidence="4 5">
    <name type="scientific">Dactylellina haptotyla (strain CBS 200.50)</name>
    <name type="common">Nematode-trapping fungus</name>
    <name type="synonym">Monacrosporium haptotylum</name>
    <dbReference type="NCBI Taxonomy" id="1284197"/>
    <lineage>
        <taxon>Eukaryota</taxon>
        <taxon>Fungi</taxon>
        <taxon>Dikarya</taxon>
        <taxon>Ascomycota</taxon>
        <taxon>Pezizomycotina</taxon>
        <taxon>Orbiliomycetes</taxon>
        <taxon>Orbiliales</taxon>
        <taxon>Orbiliaceae</taxon>
        <taxon>Dactylellina</taxon>
    </lineage>
</organism>